<dbReference type="PROSITE" id="PS50188">
    <property type="entry name" value="B302_SPRY"/>
    <property type="match status" value="1"/>
</dbReference>
<feature type="domain" description="B30.2/SPRY" evidence="3">
    <location>
        <begin position="1333"/>
        <end position="1531"/>
    </location>
</feature>
<keyword evidence="1" id="KW-0677">Repeat</keyword>
<evidence type="ECO:0000256" key="2">
    <source>
        <dbReference type="PROSITE-ProRule" id="PRU00023"/>
    </source>
</evidence>
<dbReference type="Pfam" id="PF00023">
    <property type="entry name" value="Ank"/>
    <property type="match status" value="1"/>
</dbReference>
<dbReference type="SUPFAM" id="SSF52540">
    <property type="entry name" value="P-loop containing nucleoside triphosphate hydrolases"/>
    <property type="match status" value="1"/>
</dbReference>
<dbReference type="InterPro" id="IPR027417">
    <property type="entry name" value="P-loop_NTPase"/>
</dbReference>
<dbReference type="PANTHER" id="PTHR24118:SF99">
    <property type="entry name" value="POTE ANKYRIN DOMAIN FAMILY MEMBER 3C-RELATED"/>
    <property type="match status" value="1"/>
</dbReference>
<comment type="caution">
    <text evidence="4">The sequence shown here is derived from an EMBL/GenBank/DDBJ whole genome shotgun (WGS) entry which is preliminary data.</text>
</comment>
<dbReference type="PROSITE" id="PS50088">
    <property type="entry name" value="ANK_REPEAT"/>
    <property type="match status" value="4"/>
</dbReference>
<dbReference type="Gene3D" id="1.25.40.20">
    <property type="entry name" value="Ankyrin repeat-containing domain"/>
    <property type="match status" value="3"/>
</dbReference>
<dbReference type="Gene3D" id="3.40.50.300">
    <property type="entry name" value="P-loop containing nucleotide triphosphate hydrolases"/>
    <property type="match status" value="1"/>
</dbReference>
<dbReference type="SUPFAM" id="SSF49899">
    <property type="entry name" value="Concanavalin A-like lectins/glucanases"/>
    <property type="match status" value="1"/>
</dbReference>
<dbReference type="InterPro" id="IPR013320">
    <property type="entry name" value="ConA-like_dom_sf"/>
</dbReference>
<reference evidence="4 5" key="1">
    <citation type="journal article" date="2021" name="Nat. Commun.">
        <title>Genetic determinants of endophytism in the Arabidopsis root mycobiome.</title>
        <authorList>
            <person name="Mesny F."/>
            <person name="Miyauchi S."/>
            <person name="Thiergart T."/>
            <person name="Pickel B."/>
            <person name="Atanasova L."/>
            <person name="Karlsson M."/>
            <person name="Huettel B."/>
            <person name="Barry K.W."/>
            <person name="Haridas S."/>
            <person name="Chen C."/>
            <person name="Bauer D."/>
            <person name="Andreopoulos W."/>
            <person name="Pangilinan J."/>
            <person name="LaButti K."/>
            <person name="Riley R."/>
            <person name="Lipzen A."/>
            <person name="Clum A."/>
            <person name="Drula E."/>
            <person name="Henrissat B."/>
            <person name="Kohler A."/>
            <person name="Grigoriev I.V."/>
            <person name="Martin F.M."/>
            <person name="Hacquard S."/>
        </authorList>
    </citation>
    <scope>NUCLEOTIDE SEQUENCE [LARGE SCALE GENOMIC DNA]</scope>
    <source>
        <strain evidence="4 5">MPI-SDFR-AT-0080</strain>
    </source>
</reference>
<dbReference type="Pfam" id="PF12796">
    <property type="entry name" value="Ank_2"/>
    <property type="match status" value="1"/>
</dbReference>
<dbReference type="Pfam" id="PF00622">
    <property type="entry name" value="SPRY"/>
    <property type="match status" value="1"/>
</dbReference>
<dbReference type="CDD" id="cd12885">
    <property type="entry name" value="SPRY_RanBP_like"/>
    <property type="match status" value="1"/>
</dbReference>
<dbReference type="PROSITE" id="PS50297">
    <property type="entry name" value="ANK_REP_REGION"/>
    <property type="match status" value="4"/>
</dbReference>
<protein>
    <recommendedName>
        <fullName evidence="3">B30.2/SPRY domain-containing protein</fullName>
    </recommendedName>
</protein>
<feature type="repeat" description="ANK" evidence="2">
    <location>
        <begin position="1019"/>
        <end position="1051"/>
    </location>
</feature>
<dbReference type="InterPro" id="IPR044736">
    <property type="entry name" value="Gid1/RanBPM/SPLA_SPRY"/>
</dbReference>
<evidence type="ECO:0000313" key="5">
    <source>
        <dbReference type="Proteomes" id="UP000774617"/>
    </source>
</evidence>
<dbReference type="InterPro" id="IPR036770">
    <property type="entry name" value="Ankyrin_rpt-contain_sf"/>
</dbReference>
<dbReference type="Pfam" id="PF24883">
    <property type="entry name" value="NPHP3_N"/>
    <property type="match status" value="1"/>
</dbReference>
<accession>A0ABQ8GTT0</accession>
<keyword evidence="2" id="KW-0040">ANK repeat</keyword>
<gene>
    <name evidence="4" type="ORF">B0J12DRAFT_695183</name>
</gene>
<dbReference type="InterPro" id="IPR043136">
    <property type="entry name" value="B30.2/SPRY_sf"/>
</dbReference>
<evidence type="ECO:0000313" key="4">
    <source>
        <dbReference type="EMBL" id="KAH7062646.1"/>
    </source>
</evidence>
<dbReference type="Gene3D" id="2.60.120.920">
    <property type="match status" value="1"/>
</dbReference>
<dbReference type="InterPro" id="IPR001870">
    <property type="entry name" value="B30.2/SPRY"/>
</dbReference>
<dbReference type="SMART" id="SM00449">
    <property type="entry name" value="SPRY"/>
    <property type="match status" value="1"/>
</dbReference>
<sequence>MATQQGNTINDIWAEAERIFYRKINQTPGDIRISRRSLTSAVAELKEGPPDAVKDQDGRYKKPINSKKSATAIDSTAIISRMELMLEFGDKMMVAAPEIVSLVWMGLSAIGRVFIVDKKVLNMIGEATQQMSAAILICEIYAQRYLRGSVRDQRQETTWSPRQQMPDLLASTLHFFYLARKHLRGRHTISRIFRASFGSECRELQAIAEDCKLKVAYLHDATRMDFENTTLELLAELKGKQELEIGRLRKLTKGAFASVHTMFATVIDKVDQVSNQNAAAEIERRFDANLKWFRQGHIIDLHAPIDRYHENVSKERRHKDSCKWILEERAFVDWTAGGSSILCLTGEGGTGKSVLLSTVIESLEKAKTTIAIGPGKEEQKPLLLYFFCRYGDTNAAESSKIMLHLCAQLFHKAKDQADGHDEQQVKLQRDCNAVVQKAKENLADSEKKRPAYMKMPALQSLFQELGRVGGRPLVIVVDALDECSDDTLLGALRSLAKLDWIRILISSRPSHVAKVKDTDQNGDPRMQFIHIDGTKTSSQIQRYCYDALKQLKPRWSRDNRNNATNLIVEHAEGKFKYAASVMQSLQTPKGSFLGYSKFMKELPHGTIEMYRRKIDELNEDNRTILITALRWLICGEGTMELMPIADELSETYVRLIDGQAVGSQETDVDTADDGASENQDLTNIKNSFSRVGRDFLRLTGTSLQLEHNSVRDFVRSGEDKRVAEAAGKKGNLRMAEQLIHTLNSSAFQKKYLSKRALKRGKTQKSAKGSKSLRYELENWPKHLRAAEIAVKKQESDRKVKQRWNSLLQGVEQFMDLENKAYQAWLGLSIGGVSKEDRTGDLPVHTASRYGFVSLIHKYVANGEANKVNKNLDTPLHLVCLGHAGFLGMQALLGHADVNAGNADHATPLLLAIKNVSNDVTPIVDLLNAGADATRRDRSHTTCLHLAAASHNIEACEILLGEHVKEGSPTLKQKPEVEVDAKDHMGETPLHWACKWPNAPVQLIRLLLKNGADLNAQDKESQAPLYEACSVGNNAVARYLLSEGADINDDDTKKDTALHAAIYTGNLSVVKTLVEHNSEKLAKAIEDAGQKAAGSIRELRKLAREVNAADLFKTNGEKQDAVVCAASNREFKIMHYLLDTHEKRGSNLKFLLHTDENRMTPLHHCIKAEELAATKRLLEIGEGKTGHGLPRDEHKPGKTLSRAMCEVEDKEGDQPLHTAAWRGNHKLVKLLIEHGAPISARSREEFIYGTTPLDVAFSSWQRWSNLRSERSRMLEDIIEDLFTRDRDRAQGHLLKLTCAIERSSTRVFKLFKKWHSHRDEYGWTPKMIAAQYGFIGAAGDDTQPVTIFKTSPPTKWNSADRDERLAISEDGLTASYKPDGEPKKVRMSVRADNPVQPDTTEFYFEIHVSGGSTTYKPNKSLREHAEESLEWDYVARSQFSETHCQDGGDSGKKYAQQHEGETYSGRFGAGDTVGCGLDLSNGPNNGTIYFTRNGKKLETAFTGVKGQLFPVIGIDGRSTEVHVRVNFGHDNEQPFEYRKMNRTGTQAAHGRNSVESWGKL</sequence>
<dbReference type="SMART" id="SM00248">
    <property type="entry name" value="ANK"/>
    <property type="match status" value="9"/>
</dbReference>
<evidence type="ECO:0000259" key="3">
    <source>
        <dbReference type="PROSITE" id="PS50188"/>
    </source>
</evidence>
<feature type="repeat" description="ANK" evidence="2">
    <location>
        <begin position="984"/>
        <end position="1018"/>
    </location>
</feature>
<name>A0ABQ8GTT0_9PEZI</name>
<dbReference type="InterPro" id="IPR003877">
    <property type="entry name" value="SPRY_dom"/>
</dbReference>
<proteinExistence type="predicted"/>
<dbReference type="PRINTS" id="PR01415">
    <property type="entry name" value="ANKYRIN"/>
</dbReference>
<feature type="repeat" description="ANK" evidence="2">
    <location>
        <begin position="1210"/>
        <end position="1242"/>
    </location>
</feature>
<feature type="repeat" description="ANK" evidence="2">
    <location>
        <begin position="1052"/>
        <end position="1078"/>
    </location>
</feature>
<evidence type="ECO:0000256" key="1">
    <source>
        <dbReference type="ARBA" id="ARBA00022737"/>
    </source>
</evidence>
<dbReference type="InterPro" id="IPR002110">
    <property type="entry name" value="Ankyrin_rpt"/>
</dbReference>
<keyword evidence="5" id="KW-1185">Reference proteome</keyword>
<dbReference type="SUPFAM" id="SSF48403">
    <property type="entry name" value="Ankyrin repeat"/>
    <property type="match status" value="2"/>
</dbReference>
<dbReference type="EMBL" id="JAGTJR010000003">
    <property type="protein sequence ID" value="KAH7062646.1"/>
    <property type="molecule type" value="Genomic_DNA"/>
</dbReference>
<organism evidence="4 5">
    <name type="scientific">Macrophomina phaseolina</name>
    <dbReference type="NCBI Taxonomy" id="35725"/>
    <lineage>
        <taxon>Eukaryota</taxon>
        <taxon>Fungi</taxon>
        <taxon>Dikarya</taxon>
        <taxon>Ascomycota</taxon>
        <taxon>Pezizomycotina</taxon>
        <taxon>Dothideomycetes</taxon>
        <taxon>Dothideomycetes incertae sedis</taxon>
        <taxon>Botryosphaeriales</taxon>
        <taxon>Botryosphaeriaceae</taxon>
        <taxon>Macrophomina</taxon>
    </lineage>
</organism>
<dbReference type="Proteomes" id="UP000774617">
    <property type="component" value="Unassembled WGS sequence"/>
</dbReference>
<dbReference type="InterPro" id="IPR056884">
    <property type="entry name" value="NPHP3-like_N"/>
</dbReference>
<dbReference type="PANTHER" id="PTHR24118">
    <property type="entry name" value="POTE ANKYRIN DOMAIN"/>
    <property type="match status" value="1"/>
</dbReference>